<dbReference type="CDD" id="cd01637">
    <property type="entry name" value="IMPase_like"/>
    <property type="match status" value="1"/>
</dbReference>
<dbReference type="Pfam" id="PF00459">
    <property type="entry name" value="Inositol_P"/>
    <property type="match status" value="1"/>
</dbReference>
<dbReference type="InterPro" id="IPR000760">
    <property type="entry name" value="Inositol_monophosphatase-like"/>
</dbReference>
<dbReference type="Gene3D" id="3.40.190.80">
    <property type="match status" value="1"/>
</dbReference>
<keyword evidence="3" id="KW-1185">Reference proteome</keyword>
<comment type="caution">
    <text evidence="2">The sequence shown here is derived from an EMBL/GenBank/DDBJ whole genome shotgun (WGS) entry which is preliminary data.</text>
</comment>
<evidence type="ECO:0000313" key="3">
    <source>
        <dbReference type="Proteomes" id="UP001596104"/>
    </source>
</evidence>
<comment type="similarity">
    <text evidence="1">Belongs to the inositol monophosphatase superfamily.</text>
</comment>
<reference evidence="3" key="1">
    <citation type="journal article" date="2019" name="Int. J. Syst. Evol. Microbiol.">
        <title>The Global Catalogue of Microorganisms (GCM) 10K type strain sequencing project: providing services to taxonomists for standard genome sequencing and annotation.</title>
        <authorList>
            <consortium name="The Broad Institute Genomics Platform"/>
            <consortium name="The Broad Institute Genome Sequencing Center for Infectious Disease"/>
            <person name="Wu L."/>
            <person name="Ma J."/>
        </authorList>
    </citation>
    <scope>NUCLEOTIDE SEQUENCE [LARGE SCALE GENOMIC DNA]</scope>
    <source>
        <strain evidence="3">CGMCC 1.16326</strain>
    </source>
</reference>
<organism evidence="2 3">
    <name type="scientific">Bosea vestrisii</name>
    <dbReference type="NCBI Taxonomy" id="151416"/>
    <lineage>
        <taxon>Bacteria</taxon>
        <taxon>Pseudomonadati</taxon>
        <taxon>Pseudomonadota</taxon>
        <taxon>Alphaproteobacteria</taxon>
        <taxon>Hyphomicrobiales</taxon>
        <taxon>Boseaceae</taxon>
        <taxon>Bosea</taxon>
    </lineage>
</organism>
<dbReference type="Proteomes" id="UP001596104">
    <property type="component" value="Unassembled WGS sequence"/>
</dbReference>
<dbReference type="PANTHER" id="PTHR20854:SF4">
    <property type="entry name" value="INOSITOL-1-MONOPHOSPHATASE-RELATED"/>
    <property type="match status" value="1"/>
</dbReference>
<protein>
    <submittedName>
        <fullName evidence="2">Inositol monophosphatase family protein</fullName>
    </submittedName>
</protein>
<name>A0ABW0HEP9_9HYPH</name>
<proteinExistence type="inferred from homology"/>
<evidence type="ECO:0000256" key="1">
    <source>
        <dbReference type="ARBA" id="ARBA00009759"/>
    </source>
</evidence>
<dbReference type="EMBL" id="JBHSLV010000033">
    <property type="protein sequence ID" value="MFC5394862.1"/>
    <property type="molecule type" value="Genomic_DNA"/>
</dbReference>
<gene>
    <name evidence="2" type="ORF">ACFPPC_19675</name>
</gene>
<dbReference type="RefSeq" id="WP_377010435.1">
    <property type="nucleotide sequence ID" value="NZ_JBHSLV010000033.1"/>
</dbReference>
<dbReference type="Gene3D" id="3.30.540.10">
    <property type="entry name" value="Fructose-1,6-Bisphosphatase, subunit A, domain 1"/>
    <property type="match status" value="1"/>
</dbReference>
<dbReference type="PRINTS" id="PR00377">
    <property type="entry name" value="IMPHPHTASES"/>
</dbReference>
<sequence length="263" mass="27443">MSEPRLLALLDQSAAIARQAAELLVRMQDGDLAVAHKDFRDVVTAADLASERLVIDGLRQLTPGAAILSEEAGFSGSETAPRWIIDPLDGTVNYAGGLPWFSVTLAYQEEGRTLLGLAHAPLAGIVAHYVEGGIATVNDRPAAVSATASLADAVVSICLTSHYAPEDLERTNAVIRRLSGLCRGVRILVSGGLEMSLVAAGRLDAFIGLKADIVSHAAAIPLVRAAGGRVTTVAGVDSRDEDLEKVVSNGLIHDELLAAIRAA</sequence>
<accession>A0ABW0HEP9</accession>
<dbReference type="SUPFAM" id="SSF56655">
    <property type="entry name" value="Carbohydrate phosphatase"/>
    <property type="match status" value="1"/>
</dbReference>
<dbReference type="PANTHER" id="PTHR20854">
    <property type="entry name" value="INOSITOL MONOPHOSPHATASE"/>
    <property type="match status" value="1"/>
</dbReference>
<evidence type="ECO:0000313" key="2">
    <source>
        <dbReference type="EMBL" id="MFC5394862.1"/>
    </source>
</evidence>